<evidence type="ECO:0000256" key="12">
    <source>
        <dbReference type="ARBA" id="ARBA00023211"/>
    </source>
</evidence>
<dbReference type="Gene3D" id="3.40.1350.10">
    <property type="match status" value="1"/>
</dbReference>
<evidence type="ECO:0000313" key="20">
    <source>
        <dbReference type="Proteomes" id="UP000003490"/>
    </source>
</evidence>
<dbReference type="GO" id="GO:0043137">
    <property type="term" value="P:DNA replication, removal of RNA primer"/>
    <property type="evidence" value="ECO:0007669"/>
    <property type="project" value="TreeGrafter"/>
</dbReference>
<feature type="binding site" evidence="14 15">
    <location>
        <position position="22"/>
    </location>
    <ligand>
        <name>a divalent metal cation</name>
        <dbReference type="ChEBI" id="CHEBI:60240"/>
    </ligand>
</feature>
<dbReference type="InterPro" id="IPR003509">
    <property type="entry name" value="UPF0102_YraN-like"/>
</dbReference>
<dbReference type="eggNOG" id="COG0164">
    <property type="taxonomic scope" value="Bacteria"/>
</dbReference>
<keyword evidence="21" id="KW-1185">Reference proteome</keyword>
<dbReference type="NCBIfam" id="NF009150">
    <property type="entry name" value="PRK12497.1-3"/>
    <property type="match status" value="1"/>
</dbReference>
<dbReference type="InterPro" id="IPR036397">
    <property type="entry name" value="RNaseH_sf"/>
</dbReference>
<evidence type="ECO:0000256" key="11">
    <source>
        <dbReference type="ARBA" id="ARBA00022801"/>
    </source>
</evidence>
<dbReference type="NCBIfam" id="NF000596">
    <property type="entry name" value="PRK00015.1-4"/>
    <property type="match status" value="1"/>
</dbReference>
<dbReference type="HAMAP" id="MF_00052_B">
    <property type="entry name" value="RNase_HII_B"/>
    <property type="match status" value="1"/>
</dbReference>
<comment type="similarity">
    <text evidence="6 14 16">Belongs to the RNase HII family.</text>
</comment>
<dbReference type="NCBIfam" id="NF000594">
    <property type="entry name" value="PRK00015.1-1"/>
    <property type="match status" value="1"/>
</dbReference>
<dbReference type="PANTHER" id="PTHR10954:SF18">
    <property type="entry name" value="RIBONUCLEASE HII"/>
    <property type="match status" value="1"/>
</dbReference>
<dbReference type="GO" id="GO:0004523">
    <property type="term" value="F:RNA-DNA hybrid ribonuclease activity"/>
    <property type="evidence" value="ECO:0007669"/>
    <property type="project" value="UniProtKB-UniRule"/>
</dbReference>
<dbReference type="InterPro" id="IPR022898">
    <property type="entry name" value="RNase_HII"/>
</dbReference>
<comment type="catalytic activity">
    <reaction evidence="1 14 15 16">
        <text>Endonucleolytic cleavage to 5'-phosphomonoester.</text>
        <dbReference type="EC" id="3.1.26.4"/>
    </reaction>
</comment>
<comment type="subcellular location">
    <subcellularLocation>
        <location evidence="4 14">Cytoplasm</location>
    </subcellularLocation>
</comment>
<evidence type="ECO:0000313" key="21">
    <source>
        <dbReference type="Proteomes" id="UP000220611"/>
    </source>
</evidence>
<keyword evidence="12 14" id="KW-0464">Manganese</keyword>
<dbReference type="Gene3D" id="3.30.420.10">
    <property type="entry name" value="Ribonuclease H-like superfamily/Ribonuclease H"/>
    <property type="match status" value="1"/>
</dbReference>
<dbReference type="PROSITE" id="PS51975">
    <property type="entry name" value="RNASE_H_2"/>
    <property type="match status" value="1"/>
</dbReference>
<dbReference type="SUPFAM" id="SSF53098">
    <property type="entry name" value="Ribonuclease H-like"/>
    <property type="match status" value="1"/>
</dbReference>
<dbReference type="GO" id="GO:0003723">
    <property type="term" value="F:RNA binding"/>
    <property type="evidence" value="ECO:0007669"/>
    <property type="project" value="UniProtKB-UniRule"/>
</dbReference>
<evidence type="ECO:0000256" key="5">
    <source>
        <dbReference type="ARBA" id="ARBA00006738"/>
    </source>
</evidence>
<evidence type="ECO:0000256" key="1">
    <source>
        <dbReference type="ARBA" id="ARBA00000077"/>
    </source>
</evidence>
<sequence length="325" mass="35933">MDWLLYEKEAISKGYANVCGVDEAGRGPLAGPVYAAAVILPPGLEIEGVNDSKKLTEKKREALFPEIKEKALAYCIASASEKEIDKLNILNATYLAMARAVEGLPVKADYALIDGNRMPRLPIPGETIVKGDGLSMSIACASILAKVTRDHVMMEWDQRYPQYQFAKHKGYGTKLHMDLIRRYGPCELHRQSFLKKILGAGASRTTRAQSIGKRGEAAAAAYLEKRGFRILERNYHCPYGETDIIAEDGQYIIFVEVKTRKSGAMVEGAEAVDTVKRKKLAQTAQAYLSEHPSGLQPRFDVILVTPTEENRCRVEQLPGAFVLGE</sequence>
<dbReference type="NCBIfam" id="NF009154">
    <property type="entry name" value="PRK12497.3-3"/>
    <property type="match status" value="1"/>
</dbReference>
<dbReference type="NCBIfam" id="NF000595">
    <property type="entry name" value="PRK00015.1-3"/>
    <property type="match status" value="1"/>
</dbReference>
<dbReference type="AlphaFoldDB" id="A7VUX2"/>
<keyword evidence="9 14" id="KW-0479">Metal-binding</keyword>
<evidence type="ECO:0000256" key="14">
    <source>
        <dbReference type="HAMAP-Rule" id="MF_00052"/>
    </source>
</evidence>
<dbReference type="InterPro" id="IPR011856">
    <property type="entry name" value="tRNA_endonuc-like_dom_sf"/>
</dbReference>
<comment type="similarity">
    <text evidence="5 13">Belongs to the UPF0102 family.</text>
</comment>
<comment type="cofactor">
    <cofactor evidence="14 15">
        <name>Mn(2+)</name>
        <dbReference type="ChEBI" id="CHEBI:29035"/>
    </cofactor>
    <cofactor evidence="14 15">
        <name>Mg(2+)</name>
        <dbReference type="ChEBI" id="CHEBI:18420"/>
    </cofactor>
    <text evidence="14 15">Manganese or magnesium. Binds 1 divalent metal ion per monomer in the absence of substrate. May bind a second metal ion after substrate binding.</text>
</comment>
<feature type="binding site" evidence="14 15">
    <location>
        <position position="23"/>
    </location>
    <ligand>
        <name>a divalent metal cation</name>
        <dbReference type="ChEBI" id="CHEBI:60240"/>
    </ligand>
</feature>
<comment type="caution">
    <text evidence="18">The sequence shown here is derived from an EMBL/GenBank/DDBJ whole genome shotgun (WGS) entry which is preliminary data.</text>
</comment>
<dbReference type="EMBL" id="NOXF01000004">
    <property type="protein sequence ID" value="PEQ24648.1"/>
    <property type="molecule type" value="Genomic_DNA"/>
</dbReference>
<evidence type="ECO:0000259" key="17">
    <source>
        <dbReference type="PROSITE" id="PS51975"/>
    </source>
</evidence>
<reference evidence="18 20" key="1">
    <citation type="submission" date="2007-08" db="EMBL/GenBank/DDBJ databases">
        <title>Draft genome sequence of Clostridium leptum (DSM 753).</title>
        <authorList>
            <person name="Sudarsanam P."/>
            <person name="Ley R."/>
            <person name="Guruge J."/>
            <person name="Turnbaugh P.J."/>
            <person name="Mahowald M."/>
            <person name="Liep D."/>
            <person name="Gordon J."/>
        </authorList>
    </citation>
    <scope>NUCLEOTIDE SEQUENCE [LARGE SCALE GENOMIC DNA]</scope>
    <source>
        <strain evidence="18 20">DSM 753</strain>
    </source>
</reference>
<evidence type="ECO:0000256" key="16">
    <source>
        <dbReference type="RuleBase" id="RU003515"/>
    </source>
</evidence>
<dbReference type="HAMAP" id="MF_00048">
    <property type="entry name" value="UPF0102"/>
    <property type="match status" value="1"/>
</dbReference>
<dbReference type="EC" id="3.1.26.4" evidence="14"/>
<dbReference type="EMBL" id="ABCB02000019">
    <property type="protein sequence ID" value="EDO60772.1"/>
    <property type="molecule type" value="Genomic_DNA"/>
</dbReference>
<evidence type="ECO:0000313" key="19">
    <source>
        <dbReference type="EMBL" id="PEQ24648.1"/>
    </source>
</evidence>
<evidence type="ECO:0000256" key="2">
    <source>
        <dbReference type="ARBA" id="ARBA00001946"/>
    </source>
</evidence>
<name>A7VUX2_9FIRM</name>
<feature type="binding site" evidence="14 15">
    <location>
        <position position="114"/>
    </location>
    <ligand>
        <name>a divalent metal cation</name>
        <dbReference type="ChEBI" id="CHEBI:60240"/>
    </ligand>
</feature>
<organism evidence="18 20">
    <name type="scientific">[Clostridium] leptum DSM 753</name>
    <dbReference type="NCBI Taxonomy" id="428125"/>
    <lineage>
        <taxon>Bacteria</taxon>
        <taxon>Bacillati</taxon>
        <taxon>Bacillota</taxon>
        <taxon>Clostridia</taxon>
        <taxon>Eubacteriales</taxon>
        <taxon>Oscillospiraceae</taxon>
        <taxon>Oscillospiraceae incertae sedis</taxon>
    </lineage>
</organism>
<evidence type="ECO:0000256" key="4">
    <source>
        <dbReference type="ARBA" id="ARBA00004496"/>
    </source>
</evidence>
<keyword evidence="8 14" id="KW-0540">Nuclease</keyword>
<gene>
    <name evidence="14 18" type="primary">rnhB</name>
    <name evidence="19" type="ORF">CH238_06710</name>
    <name evidence="18" type="ORF">CLOLEP_02369</name>
</gene>
<dbReference type="OrthoDB" id="9803420at2"/>
<keyword evidence="10 14" id="KW-0255">Endonuclease</keyword>
<accession>A7VUX2</accession>
<dbReference type="NCBIfam" id="TIGR00252">
    <property type="entry name" value="YraN family protein"/>
    <property type="match status" value="1"/>
</dbReference>
<dbReference type="GO" id="GO:0032299">
    <property type="term" value="C:ribonuclease H2 complex"/>
    <property type="evidence" value="ECO:0007669"/>
    <property type="project" value="TreeGrafter"/>
</dbReference>
<evidence type="ECO:0000256" key="10">
    <source>
        <dbReference type="ARBA" id="ARBA00022759"/>
    </source>
</evidence>
<dbReference type="CDD" id="cd20736">
    <property type="entry name" value="PoNe_Nuclease"/>
    <property type="match status" value="1"/>
</dbReference>
<feature type="domain" description="RNase H type-2" evidence="17">
    <location>
        <begin position="16"/>
        <end position="205"/>
    </location>
</feature>
<dbReference type="PANTHER" id="PTHR10954">
    <property type="entry name" value="RIBONUCLEASE H2 SUBUNIT A"/>
    <property type="match status" value="1"/>
</dbReference>
<keyword evidence="7 14" id="KW-0963">Cytoplasm</keyword>
<proteinExistence type="inferred from homology"/>
<dbReference type="SUPFAM" id="SSF52980">
    <property type="entry name" value="Restriction endonuclease-like"/>
    <property type="match status" value="1"/>
</dbReference>
<dbReference type="FunFam" id="3.30.420.10:FF:000006">
    <property type="entry name" value="Ribonuclease HII"/>
    <property type="match status" value="1"/>
</dbReference>
<dbReference type="CDD" id="cd07182">
    <property type="entry name" value="RNase_HII_bacteria_HII_like"/>
    <property type="match status" value="1"/>
</dbReference>
<protein>
    <recommendedName>
        <fullName evidence="13 14">Multifunctional fusion protein</fullName>
    </recommendedName>
    <domain>
        <recommendedName>
            <fullName evidence="14">Ribonuclease HII</fullName>
            <shortName evidence="14">RNase HII</shortName>
            <ecNumber evidence="14">3.1.26.4</ecNumber>
        </recommendedName>
    </domain>
    <domain>
        <recommendedName>
            <fullName evidence="13">UPF0102 protein CH238_06710</fullName>
        </recommendedName>
    </domain>
</protein>
<keyword evidence="11 14" id="KW-0378">Hydrolase</keyword>
<evidence type="ECO:0000256" key="8">
    <source>
        <dbReference type="ARBA" id="ARBA00022722"/>
    </source>
</evidence>
<comment type="function">
    <text evidence="3 14 16">Endonuclease that specifically degrades the RNA of RNA-DNA hybrids.</text>
</comment>
<dbReference type="GO" id="GO:0030145">
    <property type="term" value="F:manganese ion binding"/>
    <property type="evidence" value="ECO:0007669"/>
    <property type="project" value="UniProtKB-UniRule"/>
</dbReference>
<dbReference type="InterPro" id="IPR011335">
    <property type="entry name" value="Restrct_endonuc-II-like"/>
</dbReference>
<dbReference type="InterPro" id="IPR012337">
    <property type="entry name" value="RNaseH-like_sf"/>
</dbReference>
<evidence type="ECO:0000256" key="3">
    <source>
        <dbReference type="ARBA" id="ARBA00004065"/>
    </source>
</evidence>
<dbReference type="Proteomes" id="UP000003490">
    <property type="component" value="Unassembled WGS sequence"/>
</dbReference>
<dbReference type="Proteomes" id="UP000220611">
    <property type="component" value="Unassembled WGS sequence"/>
</dbReference>
<evidence type="ECO:0000256" key="9">
    <source>
        <dbReference type="ARBA" id="ARBA00022723"/>
    </source>
</evidence>
<evidence type="ECO:0000256" key="13">
    <source>
        <dbReference type="HAMAP-Rule" id="MF_00048"/>
    </source>
</evidence>
<dbReference type="Pfam" id="PF02021">
    <property type="entry name" value="UPF0102"/>
    <property type="match status" value="1"/>
</dbReference>
<dbReference type="InterPro" id="IPR024567">
    <property type="entry name" value="RNase_HII/HIII_dom"/>
</dbReference>
<dbReference type="InterPro" id="IPR001352">
    <property type="entry name" value="RNase_HII/HIII"/>
</dbReference>
<evidence type="ECO:0000256" key="6">
    <source>
        <dbReference type="ARBA" id="ARBA00007383"/>
    </source>
</evidence>
<dbReference type="HOGENOM" id="CLU_061729_0_0_9"/>
<evidence type="ECO:0000313" key="18">
    <source>
        <dbReference type="EMBL" id="EDO60772.1"/>
    </source>
</evidence>
<dbReference type="Pfam" id="PF01351">
    <property type="entry name" value="RNase_HII"/>
    <property type="match status" value="1"/>
</dbReference>
<evidence type="ECO:0000256" key="7">
    <source>
        <dbReference type="ARBA" id="ARBA00022490"/>
    </source>
</evidence>
<dbReference type="GO" id="GO:0005737">
    <property type="term" value="C:cytoplasm"/>
    <property type="evidence" value="ECO:0007669"/>
    <property type="project" value="UniProtKB-SubCell"/>
</dbReference>
<reference evidence="19 21" key="3">
    <citation type="submission" date="2017-07" db="EMBL/GenBank/DDBJ databases">
        <title>Prevalence of linear plasmids in Cutibacterium (Propionibacterium) acnes isolates obtained from prostatic tissue.</title>
        <authorList>
            <person name="Davidsson S."/>
            <person name="Carlsson J."/>
            <person name="Molling P."/>
            <person name="Andren O."/>
            <person name="Andersson S.-O."/>
            <person name="Brzuszkiewicz E."/>
            <person name="Poehlein A."/>
            <person name="Al-Zeer M."/>
            <person name="Brinkmann V."/>
            <person name="Scavenius C."/>
            <person name="Nazipi S."/>
            <person name="Soderquist B."/>
            <person name="Bruggemann H."/>
        </authorList>
    </citation>
    <scope>NUCLEOTIDE SEQUENCE [LARGE SCALE GENOMIC DNA]</scope>
    <source>
        <strain evidence="19 21">DSM 753</strain>
    </source>
</reference>
<evidence type="ECO:0000256" key="15">
    <source>
        <dbReference type="PROSITE-ProRule" id="PRU01319"/>
    </source>
</evidence>
<comment type="cofactor">
    <cofactor evidence="2">
        <name>Mg(2+)</name>
        <dbReference type="ChEBI" id="CHEBI:18420"/>
    </cofactor>
</comment>
<dbReference type="GO" id="GO:0006298">
    <property type="term" value="P:mismatch repair"/>
    <property type="evidence" value="ECO:0007669"/>
    <property type="project" value="TreeGrafter"/>
</dbReference>
<reference evidence="18 20" key="2">
    <citation type="submission" date="2007-08" db="EMBL/GenBank/DDBJ databases">
        <authorList>
            <person name="Fulton L."/>
            <person name="Clifton S."/>
            <person name="Fulton B."/>
            <person name="Xu J."/>
            <person name="Minx P."/>
            <person name="Pepin K.H."/>
            <person name="Johnson M."/>
            <person name="Thiruvilangam P."/>
            <person name="Bhonagiri V."/>
            <person name="Nash W.E."/>
            <person name="Wang C."/>
            <person name="Mardis E.R."/>
            <person name="Wilson R.K."/>
        </authorList>
    </citation>
    <scope>NUCLEOTIDE SEQUENCE [LARGE SCALE GENOMIC DNA]</scope>
    <source>
        <strain evidence="18 20">DSM 753</strain>
    </source>
</reference>